<protein>
    <submittedName>
        <fullName evidence="1">Uncharacterized protein</fullName>
    </submittedName>
</protein>
<reference evidence="1 2" key="1">
    <citation type="submission" date="2020-07" db="EMBL/GenBank/DDBJ databases">
        <title>Description of Kordia aestuariivivens sp. nov., isolated from a tidal flat.</title>
        <authorList>
            <person name="Park S."/>
            <person name="Yoon J.-H."/>
        </authorList>
    </citation>
    <scope>NUCLEOTIDE SEQUENCE [LARGE SCALE GENOMIC DNA]</scope>
    <source>
        <strain evidence="1 2">YSTF-M3</strain>
    </source>
</reference>
<proteinExistence type="predicted"/>
<accession>A0ABR7QAT8</accession>
<organism evidence="1 2">
    <name type="scientific">Kordia aestuariivivens</name>
    <dbReference type="NCBI Taxonomy" id="2759037"/>
    <lineage>
        <taxon>Bacteria</taxon>
        <taxon>Pseudomonadati</taxon>
        <taxon>Bacteroidota</taxon>
        <taxon>Flavobacteriia</taxon>
        <taxon>Flavobacteriales</taxon>
        <taxon>Flavobacteriaceae</taxon>
        <taxon>Kordia</taxon>
    </lineage>
</organism>
<evidence type="ECO:0000313" key="1">
    <source>
        <dbReference type="EMBL" id="MBC8755608.1"/>
    </source>
</evidence>
<gene>
    <name evidence="1" type="ORF">H2O64_13100</name>
</gene>
<dbReference type="RefSeq" id="WP_187562654.1">
    <property type="nucleotide sequence ID" value="NZ_JACGWS010000007.1"/>
</dbReference>
<sequence length="63" mass="6943">MKSKLYKKLSLKKITISTHHIYGGGGDEPSKSSAFHEPTEGPVLVPIEEEDPAMISDNHYSCI</sequence>
<dbReference type="EMBL" id="JACGWS010000007">
    <property type="protein sequence ID" value="MBC8755608.1"/>
    <property type="molecule type" value="Genomic_DNA"/>
</dbReference>
<name>A0ABR7QAT8_9FLAO</name>
<keyword evidence="2" id="KW-1185">Reference proteome</keyword>
<dbReference type="Proteomes" id="UP000619238">
    <property type="component" value="Unassembled WGS sequence"/>
</dbReference>
<evidence type="ECO:0000313" key="2">
    <source>
        <dbReference type="Proteomes" id="UP000619238"/>
    </source>
</evidence>
<comment type="caution">
    <text evidence="1">The sequence shown here is derived from an EMBL/GenBank/DDBJ whole genome shotgun (WGS) entry which is preliminary data.</text>
</comment>